<dbReference type="KEGG" id="cprv:CYPRO_0354"/>
<reference evidence="6 7" key="1">
    <citation type="submission" date="2018-03" db="EMBL/GenBank/DDBJ databases">
        <title>Phenotypic and genomic properties of Cyclonatronum proteinivorum gen. nov., sp. nov., a haloalkaliphilic bacteroidete from soda lakes possessing Na+-translocating rhodopsin.</title>
        <authorList>
            <person name="Toshchakov S.V."/>
            <person name="Korzhenkov A."/>
            <person name="Samarov N.I."/>
            <person name="Kublanov I.V."/>
            <person name="Muntyan M.S."/>
            <person name="Sorokin D.Y."/>
        </authorList>
    </citation>
    <scope>NUCLEOTIDE SEQUENCE [LARGE SCALE GENOMIC DNA]</scope>
    <source>
        <strain evidence="6 7">Omega</strain>
    </source>
</reference>
<evidence type="ECO:0000256" key="4">
    <source>
        <dbReference type="ARBA" id="ARBA00023136"/>
    </source>
</evidence>
<dbReference type="EMBL" id="CP027806">
    <property type="protein sequence ID" value="AXI99641.1"/>
    <property type="molecule type" value="Genomic_DNA"/>
</dbReference>
<feature type="transmembrane region" description="Helical" evidence="5">
    <location>
        <begin position="27"/>
        <end position="44"/>
    </location>
</feature>
<organism evidence="6 7">
    <name type="scientific">Cyclonatronum proteinivorum</name>
    <dbReference type="NCBI Taxonomy" id="1457365"/>
    <lineage>
        <taxon>Bacteria</taxon>
        <taxon>Pseudomonadati</taxon>
        <taxon>Balneolota</taxon>
        <taxon>Balneolia</taxon>
        <taxon>Balneolales</taxon>
        <taxon>Cyclonatronaceae</taxon>
        <taxon>Cyclonatronum</taxon>
    </lineage>
</organism>
<feature type="transmembrane region" description="Helical" evidence="5">
    <location>
        <begin position="64"/>
        <end position="83"/>
    </location>
</feature>
<dbReference type="Proteomes" id="UP000254808">
    <property type="component" value="Chromosome"/>
</dbReference>
<dbReference type="AlphaFoldDB" id="A0A345UGP0"/>
<proteinExistence type="predicted"/>
<accession>A0A345UGP0</accession>
<dbReference type="RefSeq" id="WP_114982939.1">
    <property type="nucleotide sequence ID" value="NZ_CP027806.1"/>
</dbReference>
<protein>
    <submittedName>
        <fullName evidence="6">Membrane protein required for colicin V production</fullName>
    </submittedName>
</protein>
<gene>
    <name evidence="6" type="ORF">CYPRO_0354</name>
</gene>
<feature type="transmembrane region" description="Helical" evidence="5">
    <location>
        <begin position="103"/>
        <end position="127"/>
    </location>
</feature>
<comment type="subcellular location">
    <subcellularLocation>
        <location evidence="1">Membrane</location>
        <topology evidence="1">Multi-pass membrane protein</topology>
    </subcellularLocation>
</comment>
<name>A0A345UGP0_9BACT</name>
<sequence length="179" mass="19928">MALTFIDILILVPLAVAAFSGFRNGLLREVLGLGGVLLALFLGFRYMTEVRFWLEPYIVTEEVWLSVLAFIIIFGLVFGGMQLLIRLLEGILKAALLSVPNKLLGMCFGLFKSGLFLSLIFILLLAFEQPSEEARQSSVLYPIVVQVAPMAYDLLAHVYPNTDSFAESIEDALRRLQPD</sequence>
<evidence type="ECO:0000256" key="2">
    <source>
        <dbReference type="ARBA" id="ARBA00022692"/>
    </source>
</evidence>
<dbReference type="PANTHER" id="PTHR37306">
    <property type="entry name" value="COLICIN V PRODUCTION PROTEIN"/>
    <property type="match status" value="1"/>
</dbReference>
<keyword evidence="2 5" id="KW-0812">Transmembrane</keyword>
<dbReference type="OrthoDB" id="9799585at2"/>
<keyword evidence="7" id="KW-1185">Reference proteome</keyword>
<keyword evidence="3 5" id="KW-1133">Transmembrane helix</keyword>
<keyword evidence="4 5" id="KW-0472">Membrane</keyword>
<dbReference type="GO" id="GO:0009403">
    <property type="term" value="P:toxin biosynthetic process"/>
    <property type="evidence" value="ECO:0007669"/>
    <property type="project" value="InterPro"/>
</dbReference>
<evidence type="ECO:0000256" key="1">
    <source>
        <dbReference type="ARBA" id="ARBA00004141"/>
    </source>
</evidence>
<dbReference type="GO" id="GO:0016020">
    <property type="term" value="C:membrane"/>
    <property type="evidence" value="ECO:0007669"/>
    <property type="project" value="UniProtKB-SubCell"/>
</dbReference>
<evidence type="ECO:0000313" key="6">
    <source>
        <dbReference type="EMBL" id="AXI99641.1"/>
    </source>
</evidence>
<dbReference type="PANTHER" id="PTHR37306:SF1">
    <property type="entry name" value="COLICIN V PRODUCTION PROTEIN"/>
    <property type="match status" value="1"/>
</dbReference>
<evidence type="ECO:0000256" key="3">
    <source>
        <dbReference type="ARBA" id="ARBA00022989"/>
    </source>
</evidence>
<evidence type="ECO:0000313" key="7">
    <source>
        <dbReference type="Proteomes" id="UP000254808"/>
    </source>
</evidence>
<evidence type="ECO:0000256" key="5">
    <source>
        <dbReference type="SAM" id="Phobius"/>
    </source>
</evidence>
<dbReference type="InterPro" id="IPR003825">
    <property type="entry name" value="Colicin-V_CvpA"/>
</dbReference>
<dbReference type="Pfam" id="PF02674">
    <property type="entry name" value="Colicin_V"/>
    <property type="match status" value="1"/>
</dbReference>